<evidence type="ECO:0000256" key="4">
    <source>
        <dbReference type="ARBA" id="ARBA00022833"/>
    </source>
</evidence>
<evidence type="ECO:0000256" key="3">
    <source>
        <dbReference type="ARBA" id="ARBA00022801"/>
    </source>
</evidence>
<dbReference type="GO" id="GO:0046872">
    <property type="term" value="F:metal ion binding"/>
    <property type="evidence" value="ECO:0007669"/>
    <property type="project" value="UniProtKB-KW"/>
</dbReference>
<sequence>MKRDGLALSRRNLVRSSAILAAATFSAPHSFAAPAAAAEAASVPDLQGAGFYRFKIGDFKATVISDGYGTIPFWPTFAANQPEAAVLPALKASYLKPVNQFTCNMLVVDTGREKILVDTGFGEVLGPKFGHFSDLKANLRRAGIPPESIDIVLTTHGHIDHIAGIVNMDGSLAFPNARYVFAEKEWAYWTGSRFESDVNGGPMPDVMKQGTIWAAKTNLPPIKDKVQLVKADGEVVPGVHLIAAPGHSYAHSAVLFTSGGDQLIHMADVSNLVTGLQHPEWSIIFDYDSAQAIKTRKSVLDRMATDRTLVMGYHFPFPSIGHVERFKGAYRWNAADWTW</sequence>
<evidence type="ECO:0000313" key="8">
    <source>
        <dbReference type="Proteomes" id="UP000198992"/>
    </source>
</evidence>
<name>A0A1H4WZ30_9BRAD</name>
<dbReference type="Pfam" id="PF00753">
    <property type="entry name" value="Lactamase_B"/>
    <property type="match status" value="1"/>
</dbReference>
<accession>A0A1H4WZ30</accession>
<dbReference type="PANTHER" id="PTHR42978:SF6">
    <property type="entry name" value="QUORUM-QUENCHING LACTONASE YTNP-RELATED"/>
    <property type="match status" value="1"/>
</dbReference>
<dbReference type="PANTHER" id="PTHR42978">
    <property type="entry name" value="QUORUM-QUENCHING LACTONASE YTNP-RELATED-RELATED"/>
    <property type="match status" value="1"/>
</dbReference>
<organism evidence="7 8">
    <name type="scientific">Bradyrhizobium erythrophlei</name>
    <dbReference type="NCBI Taxonomy" id="1437360"/>
    <lineage>
        <taxon>Bacteria</taxon>
        <taxon>Pseudomonadati</taxon>
        <taxon>Pseudomonadota</taxon>
        <taxon>Alphaproteobacteria</taxon>
        <taxon>Hyphomicrobiales</taxon>
        <taxon>Nitrobacteraceae</taxon>
        <taxon>Bradyrhizobium</taxon>
    </lineage>
</organism>
<evidence type="ECO:0000256" key="1">
    <source>
        <dbReference type="ARBA" id="ARBA00007749"/>
    </source>
</evidence>
<evidence type="ECO:0000313" key="7">
    <source>
        <dbReference type="EMBL" id="SEC98567.1"/>
    </source>
</evidence>
<feature type="signal peptide" evidence="5">
    <location>
        <begin position="1"/>
        <end position="32"/>
    </location>
</feature>
<dbReference type="SUPFAM" id="SSF56281">
    <property type="entry name" value="Metallo-hydrolase/oxidoreductase"/>
    <property type="match status" value="1"/>
</dbReference>
<keyword evidence="2" id="KW-0479">Metal-binding</keyword>
<dbReference type="Proteomes" id="UP000198992">
    <property type="component" value="Unassembled WGS sequence"/>
</dbReference>
<dbReference type="InterPro" id="IPR006311">
    <property type="entry name" value="TAT_signal"/>
</dbReference>
<dbReference type="InterPro" id="IPR001279">
    <property type="entry name" value="Metallo-B-lactamas"/>
</dbReference>
<dbReference type="OrthoDB" id="9803916at2"/>
<feature type="chain" id="PRO_5011507946" evidence="5">
    <location>
        <begin position="33"/>
        <end position="339"/>
    </location>
</feature>
<reference evidence="7 8" key="1">
    <citation type="submission" date="2016-10" db="EMBL/GenBank/DDBJ databases">
        <authorList>
            <person name="de Groot N.N."/>
        </authorList>
    </citation>
    <scope>NUCLEOTIDE SEQUENCE [LARGE SCALE GENOMIC DNA]</scope>
    <source>
        <strain evidence="7 8">MT12</strain>
    </source>
</reference>
<evidence type="ECO:0000256" key="5">
    <source>
        <dbReference type="SAM" id="SignalP"/>
    </source>
</evidence>
<dbReference type="CDD" id="cd07720">
    <property type="entry name" value="OPHC2-like_MBL-fold"/>
    <property type="match status" value="1"/>
</dbReference>
<evidence type="ECO:0000256" key="2">
    <source>
        <dbReference type="ARBA" id="ARBA00022723"/>
    </source>
</evidence>
<dbReference type="SMART" id="SM00849">
    <property type="entry name" value="Lactamase_B"/>
    <property type="match status" value="1"/>
</dbReference>
<dbReference type="PROSITE" id="PS51318">
    <property type="entry name" value="TAT"/>
    <property type="match status" value="1"/>
</dbReference>
<dbReference type="InterPro" id="IPR036866">
    <property type="entry name" value="RibonucZ/Hydroxyglut_hydro"/>
</dbReference>
<dbReference type="AlphaFoldDB" id="A0A1H4WZ30"/>
<protein>
    <submittedName>
        <fullName evidence="7">Glyoxylase, beta-lactamase superfamily II</fullName>
    </submittedName>
</protein>
<dbReference type="EMBL" id="FNTH01000001">
    <property type="protein sequence ID" value="SEC98567.1"/>
    <property type="molecule type" value="Genomic_DNA"/>
</dbReference>
<dbReference type="InterPro" id="IPR051013">
    <property type="entry name" value="MBL_superfamily_lactonases"/>
</dbReference>
<keyword evidence="4" id="KW-0862">Zinc</keyword>
<gene>
    <name evidence="7" type="ORF">SAMN05444164_3307</name>
</gene>
<comment type="similarity">
    <text evidence="1">Belongs to the metallo-beta-lactamase superfamily.</text>
</comment>
<evidence type="ECO:0000259" key="6">
    <source>
        <dbReference type="SMART" id="SM00849"/>
    </source>
</evidence>
<dbReference type="GO" id="GO:0016787">
    <property type="term" value="F:hydrolase activity"/>
    <property type="evidence" value="ECO:0007669"/>
    <property type="project" value="UniProtKB-KW"/>
</dbReference>
<proteinExistence type="inferred from homology"/>
<dbReference type="RefSeq" id="WP_092116907.1">
    <property type="nucleotide sequence ID" value="NZ_FNTH01000001.1"/>
</dbReference>
<keyword evidence="3" id="KW-0378">Hydrolase</keyword>
<dbReference type="Gene3D" id="3.60.15.10">
    <property type="entry name" value="Ribonuclease Z/Hydroxyacylglutathione hydrolase-like"/>
    <property type="match status" value="1"/>
</dbReference>
<feature type="domain" description="Metallo-beta-lactamase" evidence="6">
    <location>
        <begin position="102"/>
        <end position="313"/>
    </location>
</feature>
<keyword evidence="5" id="KW-0732">Signal</keyword>